<dbReference type="OrthoDB" id="1054558at2759"/>
<dbReference type="SUPFAM" id="SSF50386">
    <property type="entry name" value="STI-like"/>
    <property type="match status" value="1"/>
</dbReference>
<protein>
    <submittedName>
        <fullName evidence="1">Uncharacterized protein</fullName>
    </submittedName>
</protein>
<dbReference type="Gene3D" id="2.80.10.50">
    <property type="match status" value="1"/>
</dbReference>
<dbReference type="Gramene" id="KFK23760">
    <property type="protein sequence ID" value="KFK23760"/>
    <property type="gene ID" value="AALP_AAs43197U000100"/>
</dbReference>
<dbReference type="AlphaFoldDB" id="A0A087G1K8"/>
<dbReference type="Proteomes" id="UP000029120">
    <property type="component" value="Unassembled WGS sequence"/>
</dbReference>
<keyword evidence="2" id="KW-1185">Reference proteome</keyword>
<gene>
    <name evidence="1" type="ORF">AALP_AAs43197U000100</name>
</gene>
<evidence type="ECO:0000313" key="1">
    <source>
        <dbReference type="EMBL" id="KFK23760.1"/>
    </source>
</evidence>
<reference evidence="2" key="1">
    <citation type="journal article" date="2015" name="Nat. Plants">
        <title>Genome expansion of Arabis alpina linked with retrotransposition and reduced symmetric DNA methylation.</title>
        <authorList>
            <person name="Willing E.M."/>
            <person name="Rawat V."/>
            <person name="Mandakova T."/>
            <person name="Maumus F."/>
            <person name="James G.V."/>
            <person name="Nordstroem K.J."/>
            <person name="Becker C."/>
            <person name="Warthmann N."/>
            <person name="Chica C."/>
            <person name="Szarzynska B."/>
            <person name="Zytnicki M."/>
            <person name="Albani M.C."/>
            <person name="Kiefer C."/>
            <person name="Bergonzi S."/>
            <person name="Castaings L."/>
            <person name="Mateos J.L."/>
            <person name="Berns M.C."/>
            <person name="Bujdoso N."/>
            <person name="Piofczyk T."/>
            <person name="de Lorenzo L."/>
            <person name="Barrero-Sicilia C."/>
            <person name="Mateos I."/>
            <person name="Piednoel M."/>
            <person name="Hagmann J."/>
            <person name="Chen-Min-Tao R."/>
            <person name="Iglesias-Fernandez R."/>
            <person name="Schuster S.C."/>
            <person name="Alonso-Blanco C."/>
            <person name="Roudier F."/>
            <person name="Carbonero P."/>
            <person name="Paz-Ares J."/>
            <person name="Davis S.J."/>
            <person name="Pecinka A."/>
            <person name="Quesneville H."/>
            <person name="Colot V."/>
            <person name="Lysak M.A."/>
            <person name="Weigel D."/>
            <person name="Coupland G."/>
            <person name="Schneeberger K."/>
        </authorList>
    </citation>
    <scope>NUCLEOTIDE SEQUENCE [LARGE SCALE GENOMIC DNA]</scope>
    <source>
        <strain evidence="2">cv. Pajares</strain>
    </source>
</reference>
<dbReference type="InterPro" id="IPR011065">
    <property type="entry name" value="Kunitz_inhibitor_STI-like_sf"/>
</dbReference>
<accession>A0A087G1K8</accession>
<dbReference type="EMBL" id="KL975593">
    <property type="protein sequence ID" value="KFK23760.1"/>
    <property type="molecule type" value="Genomic_DNA"/>
</dbReference>
<proteinExistence type="predicted"/>
<name>A0A087G1K8_ARAAL</name>
<organism evidence="1 2">
    <name type="scientific">Arabis alpina</name>
    <name type="common">Alpine rock-cress</name>
    <dbReference type="NCBI Taxonomy" id="50452"/>
    <lineage>
        <taxon>Eukaryota</taxon>
        <taxon>Viridiplantae</taxon>
        <taxon>Streptophyta</taxon>
        <taxon>Embryophyta</taxon>
        <taxon>Tracheophyta</taxon>
        <taxon>Spermatophyta</taxon>
        <taxon>Magnoliopsida</taxon>
        <taxon>eudicotyledons</taxon>
        <taxon>Gunneridae</taxon>
        <taxon>Pentapetalae</taxon>
        <taxon>rosids</taxon>
        <taxon>malvids</taxon>
        <taxon>Brassicales</taxon>
        <taxon>Brassicaceae</taxon>
        <taxon>Arabideae</taxon>
        <taxon>Arabis</taxon>
    </lineage>
</organism>
<evidence type="ECO:0000313" key="2">
    <source>
        <dbReference type="Proteomes" id="UP000029120"/>
    </source>
</evidence>
<sequence length="125" mass="13978">MIEFKSDIWPVCNEFSKLWAVKTEELSDVSKEPPIIIGGRDRATNARFFVQKAEGANTYKFSNTNLGDIGTKPGGWLGAPELILTNDTAKTLLVKFKKVDDITTATTSTSLSLVDKLRLRMFPFY</sequence>